<gene>
    <name evidence="10" type="ORF">JT362_14715</name>
</gene>
<dbReference type="Proteomes" id="UP001156441">
    <property type="component" value="Unassembled WGS sequence"/>
</dbReference>
<reference evidence="10 11" key="1">
    <citation type="submission" date="2021-02" db="EMBL/GenBank/DDBJ databases">
        <title>Actinophytocola xerophila sp. nov., isolated from soil of cotton cropping field.</title>
        <authorList>
            <person name="Huang R."/>
            <person name="Chen X."/>
            <person name="Ge X."/>
            <person name="Liu W."/>
        </authorList>
    </citation>
    <scope>NUCLEOTIDE SEQUENCE [LARGE SCALE GENOMIC DNA]</scope>
    <source>
        <strain evidence="10 11">S1-96</strain>
    </source>
</reference>
<evidence type="ECO:0000259" key="9">
    <source>
        <dbReference type="Pfam" id="PF16916"/>
    </source>
</evidence>
<keyword evidence="3" id="KW-0813">Transport</keyword>
<keyword evidence="11" id="KW-1185">Reference proteome</keyword>
<comment type="similarity">
    <text evidence="2">Belongs to the cation diffusion facilitator (CDF) transporter (TC 2.A.4) family.</text>
</comment>
<evidence type="ECO:0000256" key="1">
    <source>
        <dbReference type="ARBA" id="ARBA00004141"/>
    </source>
</evidence>
<dbReference type="Pfam" id="PF01545">
    <property type="entry name" value="Cation_efflux"/>
    <property type="match status" value="1"/>
</dbReference>
<dbReference type="PANTHER" id="PTHR43840">
    <property type="entry name" value="MITOCHONDRIAL METAL TRANSPORTER 1-RELATED"/>
    <property type="match status" value="1"/>
</dbReference>
<proteinExistence type="inferred from homology"/>
<dbReference type="InterPro" id="IPR027470">
    <property type="entry name" value="Cation_efflux_CTD"/>
</dbReference>
<dbReference type="InterPro" id="IPR036837">
    <property type="entry name" value="Cation_efflux_CTD_sf"/>
</dbReference>
<dbReference type="SUPFAM" id="SSF161111">
    <property type="entry name" value="Cation efflux protein transmembrane domain-like"/>
    <property type="match status" value="1"/>
</dbReference>
<feature type="transmembrane region" description="Helical" evidence="7">
    <location>
        <begin position="35"/>
        <end position="53"/>
    </location>
</feature>
<dbReference type="InterPro" id="IPR027469">
    <property type="entry name" value="Cation_efflux_TMD_sf"/>
</dbReference>
<evidence type="ECO:0000256" key="4">
    <source>
        <dbReference type="ARBA" id="ARBA00022692"/>
    </source>
</evidence>
<sequence>MRALWISFTALAATAAVQAVLVAFTGSVALLGDTLHNVADALTALPLAVAFLLGRRAATRRFTYGLGRAEDLAGLVVVLVIAASAALTGWQAVERLVDPREVTHAGWVAAAGVVGFAGNELVARYRIVVGRRIGSAALVADGVHARVDGFTSLAVVAAAGGAALGWQWVDPLVGLAIAVAIVPLLVGAAREVLGRLLDAVDPALVADAEQALRDTEGVHDVGWVRLRWVGHTLTAEADVEVAPTLSVVAAHTIAHAAEHRLTHALPHLTRATIHAHPTNAHSYHRAHLDSAAPR</sequence>
<dbReference type="EMBL" id="JAFFZE010000012">
    <property type="protein sequence ID" value="MCT2584375.1"/>
    <property type="molecule type" value="Genomic_DNA"/>
</dbReference>
<dbReference type="RefSeq" id="WP_375546498.1">
    <property type="nucleotide sequence ID" value="NZ_JAFFZE010000012.1"/>
</dbReference>
<dbReference type="SUPFAM" id="SSF160240">
    <property type="entry name" value="Cation efflux protein cytoplasmic domain-like"/>
    <property type="match status" value="1"/>
</dbReference>
<accession>A0ABT2J933</accession>
<dbReference type="InterPro" id="IPR002524">
    <property type="entry name" value="Cation_efflux"/>
</dbReference>
<dbReference type="InterPro" id="IPR050291">
    <property type="entry name" value="CDF_Transporter"/>
</dbReference>
<feature type="domain" description="Cation efflux protein transmembrane" evidence="8">
    <location>
        <begin position="4"/>
        <end position="197"/>
    </location>
</feature>
<evidence type="ECO:0000256" key="5">
    <source>
        <dbReference type="ARBA" id="ARBA00022989"/>
    </source>
</evidence>
<organism evidence="10 11">
    <name type="scientific">Actinophytocola gossypii</name>
    <dbReference type="NCBI Taxonomy" id="2812003"/>
    <lineage>
        <taxon>Bacteria</taxon>
        <taxon>Bacillati</taxon>
        <taxon>Actinomycetota</taxon>
        <taxon>Actinomycetes</taxon>
        <taxon>Pseudonocardiales</taxon>
        <taxon>Pseudonocardiaceae</taxon>
    </lineage>
</organism>
<feature type="transmembrane region" description="Helical" evidence="7">
    <location>
        <begin position="105"/>
        <end position="122"/>
    </location>
</feature>
<evidence type="ECO:0000313" key="11">
    <source>
        <dbReference type="Proteomes" id="UP001156441"/>
    </source>
</evidence>
<name>A0ABT2J933_9PSEU</name>
<dbReference type="Gene3D" id="3.30.70.1350">
    <property type="entry name" value="Cation efflux protein, cytoplasmic domain"/>
    <property type="match status" value="1"/>
</dbReference>
<keyword evidence="4 7" id="KW-0812">Transmembrane</keyword>
<keyword evidence="6 7" id="KW-0472">Membrane</keyword>
<evidence type="ECO:0000256" key="2">
    <source>
        <dbReference type="ARBA" id="ARBA00008114"/>
    </source>
</evidence>
<dbReference type="PANTHER" id="PTHR43840:SF15">
    <property type="entry name" value="MITOCHONDRIAL METAL TRANSPORTER 1-RELATED"/>
    <property type="match status" value="1"/>
</dbReference>
<comment type="subcellular location">
    <subcellularLocation>
        <location evidence="1">Membrane</location>
        <topology evidence="1">Multi-pass membrane protein</topology>
    </subcellularLocation>
</comment>
<feature type="domain" description="Cation efflux protein cytoplasmic" evidence="9">
    <location>
        <begin position="202"/>
        <end position="277"/>
    </location>
</feature>
<dbReference type="InterPro" id="IPR058533">
    <property type="entry name" value="Cation_efflux_TM"/>
</dbReference>
<comment type="caution">
    <text evidence="10">The sequence shown here is derived from an EMBL/GenBank/DDBJ whole genome shotgun (WGS) entry which is preliminary data.</text>
</comment>
<dbReference type="Gene3D" id="1.20.1510.10">
    <property type="entry name" value="Cation efflux protein transmembrane domain"/>
    <property type="match status" value="1"/>
</dbReference>
<dbReference type="Pfam" id="PF16916">
    <property type="entry name" value="ZT_dimer"/>
    <property type="match status" value="1"/>
</dbReference>
<dbReference type="NCBIfam" id="TIGR01297">
    <property type="entry name" value="CDF"/>
    <property type="match status" value="1"/>
</dbReference>
<feature type="transmembrane region" description="Helical" evidence="7">
    <location>
        <begin position="172"/>
        <end position="189"/>
    </location>
</feature>
<evidence type="ECO:0000256" key="3">
    <source>
        <dbReference type="ARBA" id="ARBA00022448"/>
    </source>
</evidence>
<evidence type="ECO:0000259" key="8">
    <source>
        <dbReference type="Pfam" id="PF01545"/>
    </source>
</evidence>
<feature type="transmembrane region" description="Helical" evidence="7">
    <location>
        <begin position="73"/>
        <end position="93"/>
    </location>
</feature>
<protein>
    <submittedName>
        <fullName evidence="10">Cation transporter</fullName>
    </submittedName>
</protein>
<evidence type="ECO:0000256" key="6">
    <source>
        <dbReference type="ARBA" id="ARBA00023136"/>
    </source>
</evidence>
<evidence type="ECO:0000256" key="7">
    <source>
        <dbReference type="SAM" id="Phobius"/>
    </source>
</evidence>
<keyword evidence="5 7" id="KW-1133">Transmembrane helix</keyword>
<evidence type="ECO:0000313" key="10">
    <source>
        <dbReference type="EMBL" id="MCT2584375.1"/>
    </source>
</evidence>
<feature type="transmembrane region" description="Helical" evidence="7">
    <location>
        <begin position="143"/>
        <end position="166"/>
    </location>
</feature>